<comment type="similarity">
    <text evidence="1 2">Belongs to the UPF0102 family.</text>
</comment>
<evidence type="ECO:0000313" key="4">
    <source>
        <dbReference type="Proteomes" id="UP000216024"/>
    </source>
</evidence>
<evidence type="ECO:0000256" key="1">
    <source>
        <dbReference type="ARBA" id="ARBA00006738"/>
    </source>
</evidence>
<dbReference type="CDD" id="cd20736">
    <property type="entry name" value="PoNe_Nuclease"/>
    <property type="match status" value="1"/>
</dbReference>
<dbReference type="NCBIfam" id="NF009150">
    <property type="entry name" value="PRK12497.1-3"/>
    <property type="match status" value="1"/>
</dbReference>
<keyword evidence="4" id="KW-1185">Reference proteome</keyword>
<dbReference type="InterPro" id="IPR011335">
    <property type="entry name" value="Restrct_endonuc-II-like"/>
</dbReference>
<dbReference type="NCBIfam" id="NF009154">
    <property type="entry name" value="PRK12497.3-3"/>
    <property type="match status" value="1"/>
</dbReference>
<dbReference type="SUPFAM" id="SSF52980">
    <property type="entry name" value="Restriction endonuclease-like"/>
    <property type="match status" value="1"/>
</dbReference>
<organism evidence="3 4">
    <name type="scientific">Anaeromicrobium sediminis</name>
    <dbReference type="NCBI Taxonomy" id="1478221"/>
    <lineage>
        <taxon>Bacteria</taxon>
        <taxon>Bacillati</taxon>
        <taxon>Bacillota</taxon>
        <taxon>Clostridia</taxon>
        <taxon>Peptostreptococcales</taxon>
        <taxon>Thermotaleaceae</taxon>
        <taxon>Anaeromicrobium</taxon>
    </lineage>
</organism>
<dbReference type="PANTHER" id="PTHR34039:SF1">
    <property type="entry name" value="UPF0102 PROTEIN YRAN"/>
    <property type="match status" value="1"/>
</dbReference>
<evidence type="ECO:0000256" key="2">
    <source>
        <dbReference type="HAMAP-Rule" id="MF_00048"/>
    </source>
</evidence>
<dbReference type="AlphaFoldDB" id="A0A267MR21"/>
<proteinExistence type="inferred from homology"/>
<accession>A0A267MR21</accession>
<dbReference type="InterPro" id="IPR003509">
    <property type="entry name" value="UPF0102_YraN-like"/>
</dbReference>
<dbReference type="RefSeq" id="WP_095130695.1">
    <property type="nucleotide sequence ID" value="NZ_NIBG01000001.1"/>
</dbReference>
<dbReference type="Proteomes" id="UP000216024">
    <property type="component" value="Unassembled WGS sequence"/>
</dbReference>
<dbReference type="GO" id="GO:0003676">
    <property type="term" value="F:nucleic acid binding"/>
    <property type="evidence" value="ECO:0007669"/>
    <property type="project" value="InterPro"/>
</dbReference>
<dbReference type="Gene3D" id="3.40.1350.10">
    <property type="match status" value="1"/>
</dbReference>
<dbReference type="PANTHER" id="PTHR34039">
    <property type="entry name" value="UPF0102 PROTEIN YRAN"/>
    <property type="match status" value="1"/>
</dbReference>
<comment type="caution">
    <text evidence="3">The sequence shown here is derived from an EMBL/GenBank/DDBJ whole genome shotgun (WGS) entry which is preliminary data.</text>
</comment>
<name>A0A267MR21_9FIRM</name>
<reference evidence="3 4" key="1">
    <citation type="submission" date="2017-06" db="EMBL/GenBank/DDBJ databases">
        <title>Draft genome sequence of anaerobic fermentative bacterium Anaeromicrobium sediminis DY2726D isolated from West Pacific Ocean sediments.</title>
        <authorList>
            <person name="Zeng X."/>
        </authorList>
    </citation>
    <scope>NUCLEOTIDE SEQUENCE [LARGE SCALE GENOMIC DNA]</scope>
    <source>
        <strain evidence="3 4">DY2726D</strain>
    </source>
</reference>
<dbReference type="OrthoDB" id="9802516at2"/>
<sequence length="115" mass="13656">MNNVQIGKMGENIAVKYLKNKKYKILDTNYRCQCGEIDIIAMDNNRYVFVEVKTRKNKSYGTPAQAVNYKKLEKIYKVSKHYIQNKKIKTPPMRFDIIEVYYEKDIRVNHIKSIS</sequence>
<dbReference type="HAMAP" id="MF_00048">
    <property type="entry name" value="UPF0102"/>
    <property type="match status" value="1"/>
</dbReference>
<dbReference type="EMBL" id="NIBG01000001">
    <property type="protein sequence ID" value="PAB61358.1"/>
    <property type="molecule type" value="Genomic_DNA"/>
</dbReference>
<protein>
    <recommendedName>
        <fullName evidence="2">UPF0102 protein CCE28_02710</fullName>
    </recommendedName>
</protein>
<dbReference type="Pfam" id="PF02021">
    <property type="entry name" value="UPF0102"/>
    <property type="match status" value="1"/>
</dbReference>
<dbReference type="NCBIfam" id="TIGR00252">
    <property type="entry name" value="YraN family protein"/>
    <property type="match status" value="1"/>
</dbReference>
<dbReference type="InterPro" id="IPR011856">
    <property type="entry name" value="tRNA_endonuc-like_dom_sf"/>
</dbReference>
<evidence type="ECO:0000313" key="3">
    <source>
        <dbReference type="EMBL" id="PAB61358.1"/>
    </source>
</evidence>
<gene>
    <name evidence="3" type="ORF">CCE28_02710</name>
</gene>